<dbReference type="RefSeq" id="WP_048471437.1">
    <property type="nucleotide sequence ID" value="NZ_JYNL01000044.1"/>
</dbReference>
<accession>A0A0J6VMU7</accession>
<organism evidence="1 2">
    <name type="scientific">Mycolicibacterium chlorophenolicum</name>
    <dbReference type="NCBI Taxonomy" id="37916"/>
    <lineage>
        <taxon>Bacteria</taxon>
        <taxon>Bacillati</taxon>
        <taxon>Actinomycetota</taxon>
        <taxon>Actinomycetes</taxon>
        <taxon>Mycobacteriales</taxon>
        <taxon>Mycobacteriaceae</taxon>
        <taxon>Mycolicibacterium</taxon>
    </lineage>
</organism>
<evidence type="ECO:0000313" key="2">
    <source>
        <dbReference type="Proteomes" id="UP000036513"/>
    </source>
</evidence>
<dbReference type="EMBL" id="JYNL01000044">
    <property type="protein sequence ID" value="KMO72365.1"/>
    <property type="molecule type" value="Genomic_DNA"/>
</dbReference>
<protein>
    <submittedName>
        <fullName evidence="1">Uncharacterized protein</fullName>
    </submittedName>
</protein>
<proteinExistence type="predicted"/>
<dbReference type="STRING" id="37916.MCHLDSM_04021"/>
<reference evidence="1 2" key="1">
    <citation type="journal article" date="2015" name="Genome Biol. Evol.">
        <title>Characterization of Three Mycobacterium spp. with Potential Use in Bioremediation by Genome Sequencing and Comparative Genomics.</title>
        <authorList>
            <person name="Das S."/>
            <person name="Pettersson B.M."/>
            <person name="Behra P.R."/>
            <person name="Ramesh M."/>
            <person name="Dasgupta S."/>
            <person name="Bhattacharya A."/>
            <person name="Kirsebom L.A."/>
        </authorList>
    </citation>
    <scope>NUCLEOTIDE SEQUENCE [LARGE SCALE GENOMIC DNA]</scope>
    <source>
        <strain evidence="1 2">DSM 43826</strain>
    </source>
</reference>
<name>A0A0J6VMU7_9MYCO</name>
<comment type="caution">
    <text evidence="1">The sequence shown here is derived from an EMBL/GenBank/DDBJ whole genome shotgun (WGS) entry which is preliminary data.</text>
</comment>
<dbReference type="AlphaFoldDB" id="A0A0J6VMU7"/>
<evidence type="ECO:0000313" key="1">
    <source>
        <dbReference type="EMBL" id="KMO72365.1"/>
    </source>
</evidence>
<dbReference type="PATRIC" id="fig|37916.4.peg.3987"/>
<gene>
    <name evidence="1" type="ORF">MCHLDSM_04021</name>
</gene>
<sequence>MRFAYRSGLWTTGPDPEPPPLTAVLEVAGAVLASTVDDPSGQAQLTLTDLDRADWLWRLVGAAGHGALVAALGDAPAGDDVEIDSGAADPATASVLRRLALGHWLRRWWPASRRDGIVDLDAALLDGELALLTTAAHEFFDDDSFDADVAGLLRPHGPRLNALMHHDDSRIAALARSCVELAEDSGVRIGGDVEAAGRRDDYALAAGPGDAAGAGTAIADGRSSVPWSAVPPGVFDAAEDTVRWWAAADGDVVSVAVRAEVWGARSPAGIAVRLRSGAVHGTGTLDSGGAATVPLFDGDGSLSVDAAWDHDWSGASVTVGAEVAESRQARERARAFARARLRTLGDDAFLAEALAADADY</sequence>
<keyword evidence="2" id="KW-1185">Reference proteome</keyword>
<dbReference type="Proteomes" id="UP000036513">
    <property type="component" value="Unassembled WGS sequence"/>
</dbReference>